<dbReference type="Gene3D" id="3.20.20.150">
    <property type="entry name" value="Divalent-metal-dependent TIM barrel enzymes"/>
    <property type="match status" value="1"/>
</dbReference>
<dbReference type="EMBL" id="CP029487">
    <property type="protein sequence ID" value="QCT72892.1"/>
    <property type="molecule type" value="Genomic_DNA"/>
</dbReference>
<dbReference type="PANTHER" id="PTHR12110">
    <property type="entry name" value="HYDROXYPYRUVATE ISOMERASE"/>
    <property type="match status" value="1"/>
</dbReference>
<keyword evidence="3" id="KW-1185">Reference proteome</keyword>
<dbReference type="Pfam" id="PF01261">
    <property type="entry name" value="AP_endonuc_2"/>
    <property type="match status" value="1"/>
</dbReference>
<dbReference type="InterPro" id="IPR013022">
    <property type="entry name" value="Xyl_isomerase-like_TIM-brl"/>
</dbReference>
<reference evidence="2 3" key="1">
    <citation type="submission" date="2018-05" db="EMBL/GenBank/DDBJ databases">
        <title>Genome comparison of Eubacterium sp.</title>
        <authorList>
            <person name="Feng Y."/>
            <person name="Sanchez-Andrea I."/>
            <person name="Stams A.J.M."/>
            <person name="De Vos W.M."/>
        </authorList>
    </citation>
    <scope>NUCLEOTIDE SEQUENCE [LARGE SCALE GENOMIC DNA]</scope>
    <source>
        <strain evidence="2 3">YI</strain>
    </source>
</reference>
<dbReference type="PANTHER" id="PTHR12110:SF21">
    <property type="entry name" value="XYLOSE ISOMERASE-LIKE TIM BARREL DOMAIN-CONTAINING PROTEIN"/>
    <property type="match status" value="1"/>
</dbReference>
<sequence>MKYSMFSWFGYFMPFEERIDMIKEAGFDEVMISWEDECEPYYLEKEKFPDIVRSKGLGITNIHAPFIGYNDIWEKEPAQTRALLDTFVSFVRDCRTFEIPAVVVHTNDLDLGPYKWENGLAFFSELAEAGEKYSVNIAVENVSRQFLLKGLLDAIQADHFGMCYDSSHDYMLPCGRGKILKTYKDRIKALHLSDNDLHIDRHWIPGEGEIPFCEVMPEILSTGVDFISYEVIASDAWKKREPLEFCRAVRNSLDLENNNF</sequence>
<name>A0A4P9CDW9_EUBML</name>
<dbReference type="SUPFAM" id="SSF51658">
    <property type="entry name" value="Xylose isomerase-like"/>
    <property type="match status" value="1"/>
</dbReference>
<dbReference type="AlphaFoldDB" id="A0A4P9CDW9"/>
<feature type="domain" description="Xylose isomerase-like TIM barrel" evidence="1">
    <location>
        <begin position="20"/>
        <end position="236"/>
    </location>
</feature>
<evidence type="ECO:0000313" key="2">
    <source>
        <dbReference type="EMBL" id="QCT72892.1"/>
    </source>
</evidence>
<evidence type="ECO:0000259" key="1">
    <source>
        <dbReference type="Pfam" id="PF01261"/>
    </source>
</evidence>
<organism evidence="2 3">
    <name type="scientific">Eubacterium maltosivorans</name>
    <dbReference type="NCBI Taxonomy" id="2041044"/>
    <lineage>
        <taxon>Bacteria</taxon>
        <taxon>Bacillati</taxon>
        <taxon>Bacillota</taxon>
        <taxon>Clostridia</taxon>
        <taxon>Eubacteriales</taxon>
        <taxon>Eubacteriaceae</taxon>
        <taxon>Eubacterium</taxon>
    </lineage>
</organism>
<protein>
    <submittedName>
        <fullName evidence="2">Sugar phosphate isomerase/epimerase</fullName>
    </submittedName>
</protein>
<dbReference type="RefSeq" id="WP_074617971.1">
    <property type="nucleotide sequence ID" value="NZ_CP029487.1"/>
</dbReference>
<evidence type="ECO:0000313" key="3">
    <source>
        <dbReference type="Proteomes" id="UP000218387"/>
    </source>
</evidence>
<dbReference type="InterPro" id="IPR050312">
    <property type="entry name" value="IolE/XylAMocC-like"/>
</dbReference>
<keyword evidence="2" id="KW-0413">Isomerase</keyword>
<dbReference type="GO" id="GO:0016853">
    <property type="term" value="F:isomerase activity"/>
    <property type="evidence" value="ECO:0007669"/>
    <property type="project" value="UniProtKB-KW"/>
</dbReference>
<proteinExistence type="predicted"/>
<dbReference type="KEGG" id="emt:CPZ25_016695"/>
<accession>A0A4P9CDW9</accession>
<gene>
    <name evidence="2" type="ORF">CPZ25_016695</name>
</gene>
<dbReference type="Proteomes" id="UP000218387">
    <property type="component" value="Chromosome"/>
</dbReference>
<dbReference type="InterPro" id="IPR036237">
    <property type="entry name" value="Xyl_isomerase-like_sf"/>
</dbReference>